<dbReference type="InterPro" id="IPR040521">
    <property type="entry name" value="KDZ"/>
</dbReference>
<dbReference type="RefSeq" id="XP_037213469.1">
    <property type="nucleotide sequence ID" value="XM_037369913.1"/>
</dbReference>
<dbReference type="Proteomes" id="UP000636479">
    <property type="component" value="Unassembled WGS sequence"/>
</dbReference>
<name>A0A8H6S015_9AGAR</name>
<feature type="region of interest" description="Disordered" evidence="1">
    <location>
        <begin position="459"/>
        <end position="512"/>
    </location>
</feature>
<keyword evidence="3" id="KW-1185">Reference proteome</keyword>
<gene>
    <name evidence="2" type="ORF">MIND_01347600</name>
</gene>
<evidence type="ECO:0000256" key="1">
    <source>
        <dbReference type="SAM" id="MobiDB-lite"/>
    </source>
</evidence>
<feature type="compositionally biased region" description="Low complexity" evidence="1">
    <location>
        <begin position="471"/>
        <end position="482"/>
    </location>
</feature>
<dbReference type="EMBL" id="JACAZF010000016">
    <property type="protein sequence ID" value="KAF7289740.1"/>
    <property type="molecule type" value="Genomic_DNA"/>
</dbReference>
<sequence>MKRPLSVGDLQLGERYINMDFMFLRSLTGTELISLFVSYDIACQWHVNLWDRMSRYDHQLLSIDKDNKYFVFLVPKFHLPAHIEECNIRFSFNLTRSVGMTDGEAPERVWAATNPLAGSTMNMGPGSRRDALDDFFNDQNHKKIINLGRSFLDKVKEAAPLVIETKQAYVDLETSFAPETVAKWTQMVTLWESGATTQPNPHPNPFESQSNDTFLAGVRHQLAEEVAAREAAGTESIGSVREDMHVTELIAGGLQLEEQQSVICEFYPPDMLALKSHATDRQRTLVVERASKLRRKILAWTDIQAQFFPVVDCLRQEEDDARADIAAGQSQAIPGIGVTQINLWLPSAIQRRIRGSCSQEIITYEFRLRVGQANEALNTIRRLLLIRTHLYNQKDRYSRGVKANTRSNTKIAGLEERVRRAAAMYHAAWDALNVLGDSLGNSDWQTSLKELKADDLRGIPRAQFGDPARQRTGPSGTSGRSSVEAEVSLDRQASQRSAGPAPGPSQTKRRRMGAVGAPKLSWIWVQQTVSRKEGDPEHTDEALRIEWARTRARALRWSEELDLLEEEMRRVQQFLLWRADWWEMRAEIDGVAADSDALEELEGKAAYARQQAQFQRDLCGSFARMWGHLPAYILEARNRAASLTSEDLESEAGAVRDDNVENGADTPVPLGPTGAILTLENE</sequence>
<protein>
    <submittedName>
        <fullName evidence="2">Uncharacterized protein</fullName>
    </submittedName>
</protein>
<comment type="caution">
    <text evidence="2">The sequence shown here is derived from an EMBL/GenBank/DDBJ whole genome shotgun (WGS) entry which is preliminary data.</text>
</comment>
<dbReference type="OrthoDB" id="3257338at2759"/>
<evidence type="ECO:0000313" key="3">
    <source>
        <dbReference type="Proteomes" id="UP000636479"/>
    </source>
</evidence>
<evidence type="ECO:0000313" key="2">
    <source>
        <dbReference type="EMBL" id="KAF7289740.1"/>
    </source>
</evidence>
<dbReference type="AlphaFoldDB" id="A0A8H6S015"/>
<proteinExistence type="predicted"/>
<reference evidence="2" key="1">
    <citation type="submission" date="2020-05" db="EMBL/GenBank/DDBJ databases">
        <title>Mycena genomes resolve the evolution of fungal bioluminescence.</title>
        <authorList>
            <person name="Tsai I.J."/>
        </authorList>
    </citation>
    <scope>NUCLEOTIDE SEQUENCE</scope>
    <source>
        <strain evidence="2">171206Taipei</strain>
    </source>
</reference>
<feature type="region of interest" description="Disordered" evidence="1">
    <location>
        <begin position="649"/>
        <end position="682"/>
    </location>
</feature>
<dbReference type="Pfam" id="PF18758">
    <property type="entry name" value="KDZ"/>
    <property type="match status" value="1"/>
</dbReference>
<accession>A0A8H6S015</accession>
<organism evidence="2 3">
    <name type="scientific">Mycena indigotica</name>
    <dbReference type="NCBI Taxonomy" id="2126181"/>
    <lineage>
        <taxon>Eukaryota</taxon>
        <taxon>Fungi</taxon>
        <taxon>Dikarya</taxon>
        <taxon>Basidiomycota</taxon>
        <taxon>Agaricomycotina</taxon>
        <taxon>Agaricomycetes</taxon>
        <taxon>Agaricomycetidae</taxon>
        <taxon>Agaricales</taxon>
        <taxon>Marasmiineae</taxon>
        <taxon>Mycenaceae</taxon>
        <taxon>Mycena</taxon>
    </lineage>
</organism>
<dbReference type="GeneID" id="59352429"/>